<evidence type="ECO:0000313" key="2">
    <source>
        <dbReference type="Proteomes" id="UP000282832"/>
    </source>
</evidence>
<dbReference type="RefSeq" id="WP_127802871.1">
    <property type="nucleotide sequence ID" value="NZ_SACY01000002.1"/>
</dbReference>
<dbReference type="EMBL" id="SACY01000002">
    <property type="protein sequence ID" value="RVU25717.1"/>
    <property type="molecule type" value="Genomic_DNA"/>
</dbReference>
<evidence type="ECO:0000313" key="1">
    <source>
        <dbReference type="EMBL" id="RVU25717.1"/>
    </source>
</evidence>
<dbReference type="Proteomes" id="UP000282832">
    <property type="component" value="Unassembled WGS sequence"/>
</dbReference>
<accession>A0A437PU13</accession>
<gene>
    <name evidence="1" type="ORF">EOJ36_04690</name>
</gene>
<name>A0A437PU13_9BACT</name>
<proteinExistence type="predicted"/>
<reference evidence="1 2" key="1">
    <citation type="submission" date="2019-01" db="EMBL/GenBank/DDBJ databases">
        <authorList>
            <person name="Chen W.-M."/>
        </authorList>
    </citation>
    <scope>NUCLEOTIDE SEQUENCE [LARGE SCALE GENOMIC DNA]</scope>
    <source>
        <strain evidence="1 2">FSY-15</strain>
    </source>
</reference>
<organism evidence="1 2">
    <name type="scientific">Sandaracinomonas limnophila</name>
    <dbReference type="NCBI Taxonomy" id="1862386"/>
    <lineage>
        <taxon>Bacteria</taxon>
        <taxon>Pseudomonadati</taxon>
        <taxon>Bacteroidota</taxon>
        <taxon>Cytophagia</taxon>
        <taxon>Cytophagales</taxon>
        <taxon>Flectobacillaceae</taxon>
        <taxon>Sandaracinomonas</taxon>
    </lineage>
</organism>
<evidence type="ECO:0008006" key="3">
    <source>
        <dbReference type="Google" id="ProtNLM"/>
    </source>
</evidence>
<dbReference type="OrthoDB" id="978691at2"/>
<comment type="caution">
    <text evidence="1">The sequence shown here is derived from an EMBL/GenBank/DDBJ whole genome shotgun (WGS) entry which is preliminary data.</text>
</comment>
<protein>
    <recommendedName>
        <fullName evidence="3">ABC transporter ATPase</fullName>
    </recommendedName>
</protein>
<dbReference type="AlphaFoldDB" id="A0A437PU13"/>
<sequence>MLFKVEELSPNSRVWIYQANRKLTADEIQYLEEFLGREMEEWSAHGAALKAGFEIRYNQIIALFADEGQHAASGCSIDSSTRWFKDLGQKMEIDFFDRSIAIVQNDTLQLFSMLAGKKEVESGNIQSDSLVATPQVPNLEFYQNKWPELAKDSWLKKYFQSVNA</sequence>
<keyword evidence="2" id="KW-1185">Reference proteome</keyword>